<dbReference type="GO" id="GO:0008324">
    <property type="term" value="F:monoatomic cation transmembrane transporter activity"/>
    <property type="evidence" value="ECO:0007669"/>
    <property type="project" value="InterPro"/>
</dbReference>
<sequence>MSTIKQNDINEDSPTAKTVQHTADAEGKPAASSPHPAPTNGAESSPVNPNTHKPAAPVEFSPSPADERRIANKLAGVGVTGNVALSAFKLFAGIFGNSAAMVSDAVHSLSDVAATAIAFVGVRLSQRAADESHPYGHERFECLASMALGLILAATGAGIGFASVESIVTGAYKTAAAPGWLALSAAIVSIVVKEGMFWYTRHWARVMNSDAFMADAWHHRSDALSSIGALVGIGGAMLGWGVCDPLASAVICLIIFKVAYEVLRDAVDKVTDTPCAPTFELEVRDCILAQPGVVSIDNLRTRKFGSKVYVDAEIAVDGQLRLVDAHAIAEAAHDAVERTFPTVKHIMIHENPA</sequence>
<evidence type="ECO:0000256" key="7">
    <source>
        <dbReference type="SAM" id="MobiDB-lite"/>
    </source>
</evidence>
<feature type="region of interest" description="Disordered" evidence="7">
    <location>
        <begin position="1"/>
        <end position="63"/>
    </location>
</feature>
<dbReference type="FunFam" id="1.20.1510.10:FF:000006">
    <property type="entry name" value="Divalent cation efflux transporter"/>
    <property type="match status" value="1"/>
</dbReference>
<dbReference type="InterPro" id="IPR050291">
    <property type="entry name" value="CDF_Transporter"/>
</dbReference>
<evidence type="ECO:0000313" key="12">
    <source>
        <dbReference type="Proteomes" id="UP000293345"/>
    </source>
</evidence>
<protein>
    <submittedName>
        <fullName evidence="11">Cation transporter</fullName>
    </submittedName>
</protein>
<evidence type="ECO:0000259" key="9">
    <source>
        <dbReference type="Pfam" id="PF01545"/>
    </source>
</evidence>
<gene>
    <name evidence="11" type="ORF">ET524_10960</name>
</gene>
<dbReference type="Pfam" id="PF16916">
    <property type="entry name" value="ZT_dimer"/>
    <property type="match status" value="1"/>
</dbReference>
<reference evidence="11 12" key="1">
    <citation type="submission" date="2019-01" db="EMBL/GenBank/DDBJ databases">
        <title>Senegalimassilia sp. nov. KGMB04484 isolated human feces.</title>
        <authorList>
            <person name="Han K.-I."/>
            <person name="Kim J.-S."/>
            <person name="Lee K.C."/>
            <person name="Suh M.K."/>
            <person name="Eom M.K."/>
            <person name="Lee J.H."/>
            <person name="Park S.-H."/>
            <person name="Kang S.W."/>
            <person name="Park J.-E."/>
            <person name="Oh B.S."/>
            <person name="Yu S.Y."/>
            <person name="Choi S.-H."/>
            <person name="Lee D.H."/>
            <person name="Yoon H."/>
            <person name="Kim B.-Y."/>
            <person name="Lee J.H."/>
            <person name="Lee J.-S."/>
        </authorList>
    </citation>
    <scope>NUCLEOTIDE SEQUENCE [LARGE SCALE GENOMIC DNA]</scope>
    <source>
        <strain evidence="11 12">KGMB04484</strain>
    </source>
</reference>
<proteinExistence type="inferred from homology"/>
<feature type="compositionally biased region" description="Polar residues" evidence="7">
    <location>
        <begin position="41"/>
        <end position="51"/>
    </location>
</feature>
<evidence type="ECO:0000256" key="8">
    <source>
        <dbReference type="SAM" id="Phobius"/>
    </source>
</evidence>
<feature type="transmembrane region" description="Helical" evidence="8">
    <location>
        <begin position="180"/>
        <end position="200"/>
    </location>
</feature>
<keyword evidence="5 8" id="KW-1133">Transmembrane helix</keyword>
<feature type="transmembrane region" description="Helical" evidence="8">
    <location>
        <begin position="246"/>
        <end position="263"/>
    </location>
</feature>
<accession>A0A4Q2K491</accession>
<feature type="transmembrane region" description="Helical" evidence="8">
    <location>
        <begin position="147"/>
        <end position="168"/>
    </location>
</feature>
<dbReference type="PANTHER" id="PTHR43840:SF15">
    <property type="entry name" value="MITOCHONDRIAL METAL TRANSPORTER 1-RELATED"/>
    <property type="match status" value="1"/>
</dbReference>
<evidence type="ECO:0000256" key="6">
    <source>
        <dbReference type="ARBA" id="ARBA00023136"/>
    </source>
</evidence>
<dbReference type="InterPro" id="IPR027470">
    <property type="entry name" value="Cation_efflux_CTD"/>
</dbReference>
<dbReference type="SUPFAM" id="SSF160240">
    <property type="entry name" value="Cation efflux protein cytoplasmic domain-like"/>
    <property type="match status" value="1"/>
</dbReference>
<evidence type="ECO:0000259" key="10">
    <source>
        <dbReference type="Pfam" id="PF16916"/>
    </source>
</evidence>
<evidence type="ECO:0000256" key="1">
    <source>
        <dbReference type="ARBA" id="ARBA00004141"/>
    </source>
</evidence>
<evidence type="ECO:0000256" key="2">
    <source>
        <dbReference type="ARBA" id="ARBA00008114"/>
    </source>
</evidence>
<feature type="domain" description="Cation efflux protein cytoplasmic" evidence="10">
    <location>
        <begin position="282"/>
        <end position="352"/>
    </location>
</feature>
<keyword evidence="3" id="KW-0813">Transport</keyword>
<dbReference type="GO" id="GO:0016020">
    <property type="term" value="C:membrane"/>
    <property type="evidence" value="ECO:0007669"/>
    <property type="project" value="UniProtKB-SubCell"/>
</dbReference>
<keyword evidence="12" id="KW-1185">Reference proteome</keyword>
<feature type="compositionally biased region" description="Polar residues" evidence="7">
    <location>
        <begin position="1"/>
        <end position="21"/>
    </location>
</feature>
<evidence type="ECO:0000256" key="4">
    <source>
        <dbReference type="ARBA" id="ARBA00022692"/>
    </source>
</evidence>
<keyword evidence="6 8" id="KW-0472">Membrane</keyword>
<organism evidence="11 12">
    <name type="scientific">Senegalimassilia faecalis</name>
    <dbReference type="NCBI Taxonomy" id="2509433"/>
    <lineage>
        <taxon>Bacteria</taxon>
        <taxon>Bacillati</taxon>
        <taxon>Actinomycetota</taxon>
        <taxon>Coriobacteriia</taxon>
        <taxon>Coriobacteriales</taxon>
        <taxon>Coriobacteriaceae</taxon>
        <taxon>Senegalimassilia</taxon>
    </lineage>
</organism>
<keyword evidence="4 8" id="KW-0812">Transmembrane</keyword>
<feature type="domain" description="Cation efflux protein transmembrane" evidence="9">
    <location>
        <begin position="78"/>
        <end position="268"/>
    </location>
</feature>
<dbReference type="InterPro" id="IPR058533">
    <property type="entry name" value="Cation_efflux_TM"/>
</dbReference>
<dbReference type="EMBL" id="SDPW01000001">
    <property type="protein sequence ID" value="RXZ54941.1"/>
    <property type="molecule type" value="Genomic_DNA"/>
</dbReference>
<dbReference type="NCBIfam" id="TIGR01297">
    <property type="entry name" value="CDF"/>
    <property type="match status" value="1"/>
</dbReference>
<comment type="subcellular location">
    <subcellularLocation>
        <location evidence="1">Membrane</location>
        <topology evidence="1">Multi-pass membrane protein</topology>
    </subcellularLocation>
</comment>
<dbReference type="OrthoDB" id="9806522at2"/>
<dbReference type="AlphaFoldDB" id="A0A4Q2K491"/>
<dbReference type="RefSeq" id="WP_129425814.1">
    <property type="nucleotide sequence ID" value="NZ_SDPW01000001.1"/>
</dbReference>
<dbReference type="PANTHER" id="PTHR43840">
    <property type="entry name" value="MITOCHONDRIAL METAL TRANSPORTER 1-RELATED"/>
    <property type="match status" value="1"/>
</dbReference>
<dbReference type="Gene3D" id="1.20.1510.10">
    <property type="entry name" value="Cation efflux protein transmembrane domain"/>
    <property type="match status" value="1"/>
</dbReference>
<dbReference type="InterPro" id="IPR036837">
    <property type="entry name" value="Cation_efflux_CTD_sf"/>
</dbReference>
<comment type="caution">
    <text evidence="11">The sequence shown here is derived from an EMBL/GenBank/DDBJ whole genome shotgun (WGS) entry which is preliminary data.</text>
</comment>
<name>A0A4Q2K491_9ACTN</name>
<evidence type="ECO:0000256" key="5">
    <source>
        <dbReference type="ARBA" id="ARBA00022989"/>
    </source>
</evidence>
<comment type="similarity">
    <text evidence="2">Belongs to the cation diffusion facilitator (CDF) transporter (TC 2.A.4) family.</text>
</comment>
<dbReference type="Pfam" id="PF01545">
    <property type="entry name" value="Cation_efflux"/>
    <property type="match status" value="1"/>
</dbReference>
<dbReference type="InterPro" id="IPR027469">
    <property type="entry name" value="Cation_efflux_TMD_sf"/>
</dbReference>
<evidence type="ECO:0000256" key="3">
    <source>
        <dbReference type="ARBA" id="ARBA00022448"/>
    </source>
</evidence>
<evidence type="ECO:0000313" key="11">
    <source>
        <dbReference type="EMBL" id="RXZ54941.1"/>
    </source>
</evidence>
<dbReference type="Gene3D" id="3.30.70.1350">
    <property type="entry name" value="Cation efflux protein, cytoplasmic domain"/>
    <property type="match status" value="1"/>
</dbReference>
<dbReference type="InterPro" id="IPR002524">
    <property type="entry name" value="Cation_efflux"/>
</dbReference>
<dbReference type="Proteomes" id="UP000293345">
    <property type="component" value="Unassembled WGS sequence"/>
</dbReference>
<dbReference type="SUPFAM" id="SSF161111">
    <property type="entry name" value="Cation efflux protein transmembrane domain-like"/>
    <property type="match status" value="1"/>
</dbReference>